<feature type="compositionally biased region" description="Basic residues" evidence="1">
    <location>
        <begin position="54"/>
        <end position="84"/>
    </location>
</feature>
<keyword evidence="3" id="KW-1185">Reference proteome</keyword>
<feature type="region of interest" description="Disordered" evidence="1">
    <location>
        <begin position="44"/>
        <end position="84"/>
    </location>
</feature>
<evidence type="ECO:0000256" key="1">
    <source>
        <dbReference type="SAM" id="MobiDB-lite"/>
    </source>
</evidence>
<reference evidence="2 3" key="1">
    <citation type="journal article" date="2016" name="Mol. Biol. Evol.">
        <title>Comparative Genomics of Early-Diverging Mushroom-Forming Fungi Provides Insights into the Origins of Lignocellulose Decay Capabilities.</title>
        <authorList>
            <person name="Nagy L.G."/>
            <person name="Riley R."/>
            <person name="Tritt A."/>
            <person name="Adam C."/>
            <person name="Daum C."/>
            <person name="Floudas D."/>
            <person name="Sun H."/>
            <person name="Yadav J.S."/>
            <person name="Pangilinan J."/>
            <person name="Larsson K.H."/>
            <person name="Matsuura K."/>
            <person name="Barry K."/>
            <person name="Labutti K."/>
            <person name="Kuo R."/>
            <person name="Ohm R.A."/>
            <person name="Bhattacharya S.S."/>
            <person name="Shirouzu T."/>
            <person name="Yoshinaga Y."/>
            <person name="Martin F.M."/>
            <person name="Grigoriev I.V."/>
            <person name="Hibbett D.S."/>
        </authorList>
    </citation>
    <scope>NUCLEOTIDE SEQUENCE [LARGE SCALE GENOMIC DNA]</scope>
    <source>
        <strain evidence="2 3">HHB10207 ss-3</strain>
    </source>
</reference>
<name>A0A165Z1N8_9AGAM</name>
<dbReference type="AlphaFoldDB" id="A0A165Z1N8"/>
<sequence>MLTDELSSQMDGIFSKAGNDYAGHRTQDKSFIACISGAAGQLSVGRAKAIPKGEKRRARVGIHPHKRRFARHVHDHRPTKPPLS</sequence>
<evidence type="ECO:0000313" key="3">
    <source>
        <dbReference type="Proteomes" id="UP000076798"/>
    </source>
</evidence>
<evidence type="ECO:0000313" key="2">
    <source>
        <dbReference type="EMBL" id="KZT33838.1"/>
    </source>
</evidence>
<protein>
    <submittedName>
        <fullName evidence="2">Uncharacterized protein</fullName>
    </submittedName>
</protein>
<dbReference type="EMBL" id="KV428215">
    <property type="protein sequence ID" value="KZT33838.1"/>
    <property type="molecule type" value="Genomic_DNA"/>
</dbReference>
<accession>A0A165Z1N8</accession>
<gene>
    <name evidence="2" type="ORF">SISSUDRAFT_377754</name>
</gene>
<dbReference type="Proteomes" id="UP000076798">
    <property type="component" value="Unassembled WGS sequence"/>
</dbReference>
<organism evidence="2 3">
    <name type="scientific">Sistotremastrum suecicum HHB10207 ss-3</name>
    <dbReference type="NCBI Taxonomy" id="1314776"/>
    <lineage>
        <taxon>Eukaryota</taxon>
        <taxon>Fungi</taxon>
        <taxon>Dikarya</taxon>
        <taxon>Basidiomycota</taxon>
        <taxon>Agaricomycotina</taxon>
        <taxon>Agaricomycetes</taxon>
        <taxon>Sistotremastrales</taxon>
        <taxon>Sistotremastraceae</taxon>
        <taxon>Sistotremastrum</taxon>
    </lineage>
</organism>
<proteinExistence type="predicted"/>